<dbReference type="InterPro" id="IPR013986">
    <property type="entry name" value="DExx_box_DNA_helicase_dom_sf"/>
</dbReference>
<dbReference type="Gene3D" id="1.10.486.10">
    <property type="entry name" value="PCRA, domain 4"/>
    <property type="match status" value="1"/>
</dbReference>
<dbReference type="PANTHER" id="PTHR11070:SF2">
    <property type="entry name" value="ATP-DEPENDENT DNA HELICASE SRS2"/>
    <property type="match status" value="1"/>
</dbReference>
<sequence>MDLYKYSLNNKQLEAVTHKDGPCIVYAGPGSGKTTIITHRIGNLIKNHNVSGENILVITFTKAAAEEMRLRFGKLMGGSDGKGVNFGTFHAVFYKIIRRYFGLEMSNIINEKDRRNVIKNIIKTLEVENPYNDDLIKEILQEIGLYKSNHYLVGNYSSNVLSDNDFQRVIDCYEAYKKDLGKIDFDDMLTKCYDILSKERKLLENLRNQFQYILIDEFQDINAIQFEIIKMLSAPKNNIFVVGDDDQSIYSFRGAKPEFILEFEQIYPDLNKISVQRNYRSQQAIIIAANQLISNNNFRVNKNMEPTITSSKTIEYYSPLNREEENRRVFDIITDAVKRGHQYKDIAVIYRTNLLANGLVDILLDNKIPFICKDQIDNIYDHWIARDIIAYMKAAHNQLDNNSIIAIINRPTRYVTKKSIREASEYHKDLITSLKLKGGLLPYQLKLVEELEVDLKSLRHMEFKEAISFIRKKIGYNQYIVNYCLEKNIPSNGFFDILDEFEEACGKYKDLNSYFAGMEAFRNQIRNKPKDNDDNRVSLLTMHSAKGLEYEVVIITSAIEEIVPHSKSVSCNKMLEEERRLFYVAITRAKDELYILSPKNRYDRKVEASRFIEEMKCYQMERSRFFKGKEIIHKAFGHGSVIDIIDNILKIRFSSNEIKDFDLDTCIKNNIFR</sequence>
<evidence type="ECO:0000256" key="6">
    <source>
        <dbReference type="ARBA" id="ARBA00023125"/>
    </source>
</evidence>
<keyword evidence="2 11" id="KW-0547">Nucleotide-binding</keyword>
<evidence type="ECO:0000256" key="5">
    <source>
        <dbReference type="ARBA" id="ARBA00022840"/>
    </source>
</evidence>
<evidence type="ECO:0000256" key="2">
    <source>
        <dbReference type="ARBA" id="ARBA00022741"/>
    </source>
</evidence>
<dbReference type="Gene3D" id="3.40.50.300">
    <property type="entry name" value="P-loop containing nucleotide triphosphate hydrolases"/>
    <property type="match status" value="2"/>
</dbReference>
<accession>A0A1G5CFF9</accession>
<dbReference type="CDD" id="cd17932">
    <property type="entry name" value="DEXQc_UvrD"/>
    <property type="match status" value="1"/>
</dbReference>
<evidence type="ECO:0000259" key="13">
    <source>
        <dbReference type="PROSITE" id="PS51217"/>
    </source>
</evidence>
<dbReference type="PANTHER" id="PTHR11070">
    <property type="entry name" value="UVRD / RECB / PCRA DNA HELICASE FAMILY MEMBER"/>
    <property type="match status" value="1"/>
</dbReference>
<dbReference type="GO" id="GO:0016887">
    <property type="term" value="F:ATP hydrolysis activity"/>
    <property type="evidence" value="ECO:0007669"/>
    <property type="project" value="RHEA"/>
</dbReference>
<comment type="catalytic activity">
    <reaction evidence="10">
        <text>ATP + H2O = ADP + phosphate + H(+)</text>
        <dbReference type="Rhea" id="RHEA:13065"/>
        <dbReference type="ChEBI" id="CHEBI:15377"/>
        <dbReference type="ChEBI" id="CHEBI:15378"/>
        <dbReference type="ChEBI" id="CHEBI:30616"/>
        <dbReference type="ChEBI" id="CHEBI:43474"/>
        <dbReference type="ChEBI" id="CHEBI:456216"/>
        <dbReference type="EC" id="5.6.2.4"/>
    </reaction>
</comment>
<dbReference type="AlphaFoldDB" id="A0A1G5CFF9"/>
<evidence type="ECO:0000256" key="9">
    <source>
        <dbReference type="ARBA" id="ARBA00034808"/>
    </source>
</evidence>
<comment type="similarity">
    <text evidence="1">Belongs to the helicase family. UvrD subfamily.</text>
</comment>
<keyword evidence="5 11" id="KW-0067">ATP-binding</keyword>
<proteinExistence type="inferred from homology"/>
<keyword evidence="4 11" id="KW-0347">Helicase</keyword>
<keyword evidence="3 11" id="KW-0378">Hydrolase</keyword>
<evidence type="ECO:0000256" key="7">
    <source>
        <dbReference type="ARBA" id="ARBA00023235"/>
    </source>
</evidence>
<dbReference type="RefSeq" id="WP_091539898.1">
    <property type="nucleotide sequence ID" value="NZ_FMUS01000003.1"/>
</dbReference>
<protein>
    <recommendedName>
        <fullName evidence="9">DNA 3'-5' helicase</fullName>
        <ecNumber evidence="9">5.6.2.4</ecNumber>
    </recommendedName>
</protein>
<dbReference type="PROSITE" id="PS51217">
    <property type="entry name" value="UVRD_HELICASE_CTER"/>
    <property type="match status" value="1"/>
</dbReference>
<dbReference type="GO" id="GO:0005524">
    <property type="term" value="F:ATP binding"/>
    <property type="evidence" value="ECO:0007669"/>
    <property type="project" value="UniProtKB-UniRule"/>
</dbReference>
<dbReference type="GO" id="GO:0000725">
    <property type="term" value="P:recombinational repair"/>
    <property type="evidence" value="ECO:0007669"/>
    <property type="project" value="TreeGrafter"/>
</dbReference>
<dbReference type="SUPFAM" id="SSF52540">
    <property type="entry name" value="P-loop containing nucleoside triphosphate hydrolases"/>
    <property type="match status" value="1"/>
</dbReference>
<keyword evidence="7" id="KW-0413">Isomerase</keyword>
<organism evidence="14 15">
    <name type="scientific">Alkaliphilus peptidifermentans DSM 18978</name>
    <dbReference type="NCBI Taxonomy" id="1120976"/>
    <lineage>
        <taxon>Bacteria</taxon>
        <taxon>Bacillati</taxon>
        <taxon>Bacillota</taxon>
        <taxon>Clostridia</taxon>
        <taxon>Peptostreptococcales</taxon>
        <taxon>Natronincolaceae</taxon>
        <taxon>Alkaliphilus</taxon>
    </lineage>
</organism>
<dbReference type="EC" id="5.6.2.4" evidence="9"/>
<dbReference type="GO" id="GO:0005829">
    <property type="term" value="C:cytosol"/>
    <property type="evidence" value="ECO:0007669"/>
    <property type="project" value="TreeGrafter"/>
</dbReference>
<keyword evidence="6" id="KW-0238">DNA-binding</keyword>
<reference evidence="14 15" key="1">
    <citation type="submission" date="2016-10" db="EMBL/GenBank/DDBJ databases">
        <authorList>
            <person name="de Groot N.N."/>
        </authorList>
    </citation>
    <scope>NUCLEOTIDE SEQUENCE [LARGE SCALE GENOMIC DNA]</scope>
    <source>
        <strain evidence="14 15">DSM 18978</strain>
    </source>
</reference>
<feature type="domain" description="UvrD-like helicase ATP-binding" evidence="12">
    <location>
        <begin position="6"/>
        <end position="282"/>
    </location>
</feature>
<gene>
    <name evidence="14" type="ORF">SAMN03080606_00651</name>
</gene>
<dbReference type="InterPro" id="IPR014016">
    <property type="entry name" value="UvrD-like_ATP-bd"/>
</dbReference>
<dbReference type="GO" id="GO:0033202">
    <property type="term" value="C:DNA helicase complex"/>
    <property type="evidence" value="ECO:0007669"/>
    <property type="project" value="TreeGrafter"/>
</dbReference>
<dbReference type="Pfam" id="PF13361">
    <property type="entry name" value="UvrD_C"/>
    <property type="match status" value="1"/>
</dbReference>
<dbReference type="InterPro" id="IPR014017">
    <property type="entry name" value="DNA_helicase_UvrD-like_C"/>
</dbReference>
<dbReference type="Gene3D" id="1.10.10.160">
    <property type="match status" value="1"/>
</dbReference>
<evidence type="ECO:0000256" key="3">
    <source>
        <dbReference type="ARBA" id="ARBA00022801"/>
    </source>
</evidence>
<dbReference type="STRING" id="1120976.SAMN03080606_00651"/>
<evidence type="ECO:0000256" key="4">
    <source>
        <dbReference type="ARBA" id="ARBA00022806"/>
    </source>
</evidence>
<evidence type="ECO:0000256" key="11">
    <source>
        <dbReference type="PROSITE-ProRule" id="PRU00560"/>
    </source>
</evidence>
<evidence type="ECO:0000313" key="15">
    <source>
        <dbReference type="Proteomes" id="UP000198636"/>
    </source>
</evidence>
<evidence type="ECO:0000256" key="8">
    <source>
        <dbReference type="ARBA" id="ARBA00034617"/>
    </source>
</evidence>
<dbReference type="Pfam" id="PF00580">
    <property type="entry name" value="UvrD-helicase"/>
    <property type="match status" value="1"/>
</dbReference>
<evidence type="ECO:0000256" key="1">
    <source>
        <dbReference type="ARBA" id="ARBA00009922"/>
    </source>
</evidence>
<dbReference type="OrthoDB" id="9810135at2"/>
<dbReference type="PROSITE" id="PS51198">
    <property type="entry name" value="UVRD_HELICASE_ATP_BIND"/>
    <property type="match status" value="1"/>
</dbReference>
<dbReference type="GO" id="GO:0003677">
    <property type="term" value="F:DNA binding"/>
    <property type="evidence" value="ECO:0007669"/>
    <property type="project" value="UniProtKB-KW"/>
</dbReference>
<name>A0A1G5CFF9_9FIRM</name>
<evidence type="ECO:0000256" key="10">
    <source>
        <dbReference type="ARBA" id="ARBA00048988"/>
    </source>
</evidence>
<keyword evidence="15" id="KW-1185">Reference proteome</keyword>
<dbReference type="Proteomes" id="UP000198636">
    <property type="component" value="Unassembled WGS sequence"/>
</dbReference>
<feature type="domain" description="UvrD-like helicase C-terminal" evidence="13">
    <location>
        <begin position="283"/>
        <end position="547"/>
    </location>
</feature>
<feature type="binding site" evidence="11">
    <location>
        <begin position="27"/>
        <end position="34"/>
    </location>
    <ligand>
        <name>ATP</name>
        <dbReference type="ChEBI" id="CHEBI:30616"/>
    </ligand>
</feature>
<dbReference type="EMBL" id="FMUS01000003">
    <property type="protein sequence ID" value="SCY01219.1"/>
    <property type="molecule type" value="Genomic_DNA"/>
</dbReference>
<evidence type="ECO:0000313" key="14">
    <source>
        <dbReference type="EMBL" id="SCY01219.1"/>
    </source>
</evidence>
<evidence type="ECO:0000259" key="12">
    <source>
        <dbReference type="PROSITE" id="PS51198"/>
    </source>
</evidence>
<dbReference type="InterPro" id="IPR027417">
    <property type="entry name" value="P-loop_NTPase"/>
</dbReference>
<dbReference type="GO" id="GO:0043138">
    <property type="term" value="F:3'-5' DNA helicase activity"/>
    <property type="evidence" value="ECO:0007669"/>
    <property type="project" value="UniProtKB-EC"/>
</dbReference>
<comment type="catalytic activity">
    <reaction evidence="8">
        <text>Couples ATP hydrolysis with the unwinding of duplex DNA by translocating in the 3'-5' direction.</text>
        <dbReference type="EC" id="5.6.2.4"/>
    </reaction>
</comment>
<dbReference type="InterPro" id="IPR000212">
    <property type="entry name" value="DNA_helicase_UvrD/REP"/>
</dbReference>